<dbReference type="EMBL" id="QFFI01000007">
    <property type="protein sequence ID" value="PWG64027.1"/>
    <property type="molecule type" value="Genomic_DNA"/>
</dbReference>
<accession>A0A2U2N4Q1</accession>
<reference evidence="1 2" key="1">
    <citation type="submission" date="2018-05" db="EMBL/GenBank/DDBJ databases">
        <title>Spiribacter halobius sp. nov., a moderately halophilic bacterium isolated from marine solar saltern.</title>
        <authorList>
            <person name="Zheng W.-S."/>
            <person name="Lu D.-C."/>
            <person name="Du Z.-J."/>
        </authorList>
    </citation>
    <scope>NUCLEOTIDE SEQUENCE [LARGE SCALE GENOMIC DNA]</scope>
    <source>
        <strain evidence="1 2">E85</strain>
    </source>
</reference>
<keyword evidence="2" id="KW-1185">Reference proteome</keyword>
<dbReference type="Proteomes" id="UP000245474">
    <property type="component" value="Unassembled WGS sequence"/>
</dbReference>
<dbReference type="RefSeq" id="WP_109677232.1">
    <property type="nucleotide sequence ID" value="NZ_CP086615.1"/>
</dbReference>
<evidence type="ECO:0000313" key="2">
    <source>
        <dbReference type="Proteomes" id="UP000245474"/>
    </source>
</evidence>
<dbReference type="AlphaFoldDB" id="A0A2U2N4Q1"/>
<protein>
    <submittedName>
        <fullName evidence="1">Uncharacterized protein</fullName>
    </submittedName>
</protein>
<organism evidence="1 2">
    <name type="scientific">Sediminicurvatus halobius</name>
    <dbReference type="NCBI Taxonomy" id="2182432"/>
    <lineage>
        <taxon>Bacteria</taxon>
        <taxon>Pseudomonadati</taxon>
        <taxon>Pseudomonadota</taxon>
        <taxon>Gammaproteobacteria</taxon>
        <taxon>Chromatiales</taxon>
        <taxon>Ectothiorhodospiraceae</taxon>
        <taxon>Sediminicurvatus</taxon>
    </lineage>
</organism>
<name>A0A2U2N4Q1_9GAMM</name>
<proteinExistence type="predicted"/>
<sequence>MSVLSEDEREALRQVLFRLFDDRQFLAPGFTPNTTTLHYTETMLLEAAECERRIDRLLRSLPCAVISRGFLRRCLEALQRVLDSDGQQFAGCSAISRARWRSVITLSGMR</sequence>
<comment type="caution">
    <text evidence="1">The sequence shown here is derived from an EMBL/GenBank/DDBJ whole genome shotgun (WGS) entry which is preliminary data.</text>
</comment>
<gene>
    <name evidence="1" type="ORF">DEM34_05855</name>
</gene>
<evidence type="ECO:0000313" key="1">
    <source>
        <dbReference type="EMBL" id="PWG64027.1"/>
    </source>
</evidence>